<dbReference type="SUPFAM" id="SSF54593">
    <property type="entry name" value="Glyoxalase/Bleomycin resistance protein/Dihydroxybiphenyl dioxygenase"/>
    <property type="match status" value="1"/>
</dbReference>
<dbReference type="InterPro" id="IPR029068">
    <property type="entry name" value="Glyas_Bleomycin-R_OHBP_Dase"/>
</dbReference>
<reference evidence="2" key="1">
    <citation type="submission" date="2018-05" db="EMBL/GenBank/DDBJ databases">
        <authorList>
            <person name="Lanie J.A."/>
            <person name="Ng W.-L."/>
            <person name="Kazmierczak K.M."/>
            <person name="Andrzejewski T.M."/>
            <person name="Davidsen T.M."/>
            <person name="Wayne K.J."/>
            <person name="Tettelin H."/>
            <person name="Glass J.I."/>
            <person name="Rusch D."/>
            <person name="Podicherti R."/>
            <person name="Tsui H.-C.T."/>
            <person name="Winkler M.E."/>
        </authorList>
    </citation>
    <scope>NUCLEOTIDE SEQUENCE</scope>
</reference>
<proteinExistence type="predicted"/>
<dbReference type="InterPro" id="IPR004360">
    <property type="entry name" value="Glyas_Fos-R_dOase_dom"/>
</dbReference>
<dbReference type="PANTHER" id="PTHR39434:SF1">
    <property type="entry name" value="VOC DOMAIN-CONTAINING PROTEIN"/>
    <property type="match status" value="1"/>
</dbReference>
<sequence length="155" mass="17948">MSSTFHLALEVGDIDSALKFYVDMLGCESADKELPNWIDINFFGNELTLHASDPTNKPKFEAHHVDSMNDVMVPHFGVHLRRKDYNDIKKRIEENKIGYLLKPFIRFEGKMLEQETFFIKDPHCNILEIKSYSDSEVTYPETEPDITGHPEWGCP</sequence>
<dbReference type="EMBL" id="UINC01054710">
    <property type="protein sequence ID" value="SVB72739.1"/>
    <property type="molecule type" value="Genomic_DNA"/>
</dbReference>
<accession>A0A382GCU4</accession>
<organism evidence="2">
    <name type="scientific">marine metagenome</name>
    <dbReference type="NCBI Taxonomy" id="408172"/>
    <lineage>
        <taxon>unclassified sequences</taxon>
        <taxon>metagenomes</taxon>
        <taxon>ecological metagenomes</taxon>
    </lineage>
</organism>
<dbReference type="PROSITE" id="PS51819">
    <property type="entry name" value="VOC"/>
    <property type="match status" value="1"/>
</dbReference>
<dbReference type="AlphaFoldDB" id="A0A382GCU4"/>
<evidence type="ECO:0000313" key="2">
    <source>
        <dbReference type="EMBL" id="SVB72739.1"/>
    </source>
</evidence>
<feature type="domain" description="VOC" evidence="1">
    <location>
        <begin position="3"/>
        <end position="132"/>
    </location>
</feature>
<protein>
    <recommendedName>
        <fullName evidence="1">VOC domain-containing protein</fullName>
    </recommendedName>
</protein>
<dbReference type="Gene3D" id="3.10.180.10">
    <property type="entry name" value="2,3-Dihydroxybiphenyl 1,2-Dioxygenase, domain 1"/>
    <property type="match status" value="1"/>
</dbReference>
<gene>
    <name evidence="2" type="ORF">METZ01_LOCUS225593</name>
</gene>
<name>A0A382GCU4_9ZZZZ</name>
<evidence type="ECO:0000259" key="1">
    <source>
        <dbReference type="PROSITE" id="PS51819"/>
    </source>
</evidence>
<dbReference type="PANTHER" id="PTHR39434">
    <property type="match status" value="1"/>
</dbReference>
<dbReference type="Pfam" id="PF00903">
    <property type="entry name" value="Glyoxalase"/>
    <property type="match status" value="1"/>
</dbReference>
<dbReference type="InterPro" id="IPR037523">
    <property type="entry name" value="VOC_core"/>
</dbReference>